<name>A0A5J9TEV8_9POAL</name>
<dbReference type="Proteomes" id="UP000324897">
    <property type="component" value="Chromosome 3"/>
</dbReference>
<dbReference type="Gramene" id="TVU09943">
    <property type="protein sequence ID" value="TVU09943"/>
    <property type="gene ID" value="EJB05_43442"/>
</dbReference>
<accession>A0A5J9TEV8</accession>
<dbReference type="InterPro" id="IPR038765">
    <property type="entry name" value="Papain-like_cys_pep_sf"/>
</dbReference>
<feature type="non-terminal residue" evidence="2">
    <location>
        <position position="1"/>
    </location>
</feature>
<dbReference type="SUPFAM" id="SSF54001">
    <property type="entry name" value="Cysteine proteinases"/>
    <property type="match status" value="1"/>
</dbReference>
<keyword evidence="3" id="KW-1185">Reference proteome</keyword>
<evidence type="ECO:0008006" key="4">
    <source>
        <dbReference type="Google" id="ProtNLM"/>
    </source>
</evidence>
<dbReference type="EMBL" id="RWGY01000039">
    <property type="protein sequence ID" value="TVU09943.1"/>
    <property type="molecule type" value="Genomic_DNA"/>
</dbReference>
<sequence length="306" mass="34552">MTTRLGFLAGDNNNYPVGFLDDDHPGWLPRGDDDDPTWLPQLRPPRSPSSLSFDLPGFQEVPCRAAPRRPPLHRDRHPRPPLHSLVAALKSLLEDRLQNLSHASVVPKAGRVESIYEELLRLVEMESLRYTFGQPMLSLAKLEGVGPATAALHSHYLAACSANQNNAIAAMYKCSHFLRSENSECFLMGFPDLYDLLKLDGLDISLVRCYTLSMSLEGRARALPVGFLDPQIMALPTLHLDKSYVVEYVRKALHHFAKEDCIMFAHFAGDHWILVAVIPKWKKVLYFDSIMSRQRDHSLLKSVLDE</sequence>
<evidence type="ECO:0000256" key="1">
    <source>
        <dbReference type="SAM" id="MobiDB-lite"/>
    </source>
</evidence>
<feature type="region of interest" description="Disordered" evidence="1">
    <location>
        <begin position="30"/>
        <end position="53"/>
    </location>
</feature>
<dbReference type="PANTHER" id="PTHR33018">
    <property type="entry name" value="OS10G0338966 PROTEIN-RELATED"/>
    <property type="match status" value="1"/>
</dbReference>
<comment type="caution">
    <text evidence="2">The sequence shown here is derived from an EMBL/GenBank/DDBJ whole genome shotgun (WGS) entry which is preliminary data.</text>
</comment>
<evidence type="ECO:0000313" key="2">
    <source>
        <dbReference type="EMBL" id="TVU09943.1"/>
    </source>
</evidence>
<reference evidence="2 3" key="1">
    <citation type="journal article" date="2019" name="Sci. Rep.">
        <title>A high-quality genome of Eragrostis curvula grass provides insights into Poaceae evolution and supports new strategies to enhance forage quality.</title>
        <authorList>
            <person name="Carballo J."/>
            <person name="Santos B.A.C.M."/>
            <person name="Zappacosta D."/>
            <person name="Garbus I."/>
            <person name="Selva J.P."/>
            <person name="Gallo C.A."/>
            <person name="Diaz A."/>
            <person name="Albertini E."/>
            <person name="Caccamo M."/>
            <person name="Echenique V."/>
        </authorList>
    </citation>
    <scope>NUCLEOTIDE SEQUENCE [LARGE SCALE GENOMIC DNA]</scope>
    <source>
        <strain evidence="3">cv. Victoria</strain>
        <tissue evidence="2">Leaf</tissue>
    </source>
</reference>
<proteinExistence type="predicted"/>
<organism evidence="2 3">
    <name type="scientific">Eragrostis curvula</name>
    <name type="common">weeping love grass</name>
    <dbReference type="NCBI Taxonomy" id="38414"/>
    <lineage>
        <taxon>Eukaryota</taxon>
        <taxon>Viridiplantae</taxon>
        <taxon>Streptophyta</taxon>
        <taxon>Embryophyta</taxon>
        <taxon>Tracheophyta</taxon>
        <taxon>Spermatophyta</taxon>
        <taxon>Magnoliopsida</taxon>
        <taxon>Liliopsida</taxon>
        <taxon>Poales</taxon>
        <taxon>Poaceae</taxon>
        <taxon>PACMAD clade</taxon>
        <taxon>Chloridoideae</taxon>
        <taxon>Eragrostideae</taxon>
        <taxon>Eragrostidinae</taxon>
        <taxon>Eragrostis</taxon>
    </lineage>
</organism>
<gene>
    <name evidence="2" type="ORF">EJB05_43442</name>
</gene>
<dbReference type="AlphaFoldDB" id="A0A5J9TEV8"/>
<protein>
    <recommendedName>
        <fullName evidence="4">Ubiquitin-like protease family profile domain-containing protein</fullName>
    </recommendedName>
</protein>
<evidence type="ECO:0000313" key="3">
    <source>
        <dbReference type="Proteomes" id="UP000324897"/>
    </source>
</evidence>
<dbReference type="PANTHER" id="PTHR33018:SF34">
    <property type="entry name" value="OS02G0472350 PROTEIN"/>
    <property type="match status" value="1"/>
</dbReference>